<name>A0A9P5Y1S8_9AGAR</name>
<keyword evidence="3" id="KW-1185">Reference proteome</keyword>
<dbReference type="AlphaFoldDB" id="A0A9P5Y1S8"/>
<dbReference type="Proteomes" id="UP000807353">
    <property type="component" value="Unassembled WGS sequence"/>
</dbReference>
<protein>
    <submittedName>
        <fullName evidence="2">Uncharacterized protein</fullName>
    </submittedName>
</protein>
<keyword evidence="1" id="KW-0472">Membrane</keyword>
<reference evidence="2" key="1">
    <citation type="submission" date="2020-11" db="EMBL/GenBank/DDBJ databases">
        <authorList>
            <consortium name="DOE Joint Genome Institute"/>
            <person name="Ahrendt S."/>
            <person name="Riley R."/>
            <person name="Andreopoulos W."/>
            <person name="Labutti K."/>
            <person name="Pangilinan J."/>
            <person name="Ruiz-Duenas F.J."/>
            <person name="Barrasa J.M."/>
            <person name="Sanchez-Garcia M."/>
            <person name="Camarero S."/>
            <person name="Miyauchi S."/>
            <person name="Serrano A."/>
            <person name="Linde D."/>
            <person name="Babiker R."/>
            <person name="Drula E."/>
            <person name="Ayuso-Fernandez I."/>
            <person name="Pacheco R."/>
            <person name="Padilla G."/>
            <person name="Ferreira P."/>
            <person name="Barriuso J."/>
            <person name="Kellner H."/>
            <person name="Castanera R."/>
            <person name="Alfaro M."/>
            <person name="Ramirez L."/>
            <person name="Pisabarro A.G."/>
            <person name="Kuo A."/>
            <person name="Tritt A."/>
            <person name="Lipzen A."/>
            <person name="He G."/>
            <person name="Yan M."/>
            <person name="Ng V."/>
            <person name="Cullen D."/>
            <person name="Martin F."/>
            <person name="Rosso M.-N."/>
            <person name="Henrissat B."/>
            <person name="Hibbett D."/>
            <person name="Martinez A.T."/>
            <person name="Grigoriev I.V."/>
        </authorList>
    </citation>
    <scope>NUCLEOTIDE SEQUENCE</scope>
    <source>
        <strain evidence="2">CBS 247.69</strain>
    </source>
</reference>
<evidence type="ECO:0000313" key="3">
    <source>
        <dbReference type="Proteomes" id="UP000807353"/>
    </source>
</evidence>
<feature type="transmembrane region" description="Helical" evidence="1">
    <location>
        <begin position="12"/>
        <end position="36"/>
    </location>
</feature>
<keyword evidence="1" id="KW-0812">Transmembrane</keyword>
<sequence length="58" mass="6568">MTSSPRLLSPRYFALVIVLGDAQHPSLIVTIAYTFLRCFHNTASLPYRVIRLLGRHIA</sequence>
<evidence type="ECO:0000313" key="2">
    <source>
        <dbReference type="EMBL" id="KAF9461837.1"/>
    </source>
</evidence>
<accession>A0A9P5Y1S8</accession>
<gene>
    <name evidence="2" type="ORF">BDZ94DRAFT_1262749</name>
</gene>
<evidence type="ECO:0000256" key="1">
    <source>
        <dbReference type="SAM" id="Phobius"/>
    </source>
</evidence>
<proteinExistence type="predicted"/>
<organism evidence="2 3">
    <name type="scientific">Collybia nuda</name>
    <dbReference type="NCBI Taxonomy" id="64659"/>
    <lineage>
        <taxon>Eukaryota</taxon>
        <taxon>Fungi</taxon>
        <taxon>Dikarya</taxon>
        <taxon>Basidiomycota</taxon>
        <taxon>Agaricomycotina</taxon>
        <taxon>Agaricomycetes</taxon>
        <taxon>Agaricomycetidae</taxon>
        <taxon>Agaricales</taxon>
        <taxon>Tricholomatineae</taxon>
        <taxon>Clitocybaceae</taxon>
        <taxon>Collybia</taxon>
    </lineage>
</organism>
<keyword evidence="1" id="KW-1133">Transmembrane helix</keyword>
<dbReference type="EMBL" id="MU150278">
    <property type="protein sequence ID" value="KAF9461837.1"/>
    <property type="molecule type" value="Genomic_DNA"/>
</dbReference>
<comment type="caution">
    <text evidence="2">The sequence shown here is derived from an EMBL/GenBank/DDBJ whole genome shotgun (WGS) entry which is preliminary data.</text>
</comment>